<dbReference type="PANTHER" id="PTHR46551">
    <property type="entry name" value="SAP DOMAIN-CONTAINING RIBONUCLEOPROTEIN"/>
    <property type="match status" value="1"/>
</dbReference>
<accession>A0A8B7P5A1</accession>
<feature type="domain" description="SAP" evidence="4">
    <location>
        <begin position="7"/>
        <end position="41"/>
    </location>
</feature>
<dbReference type="InterPro" id="IPR052240">
    <property type="entry name" value="SAP_domain_ribonucleoprotein"/>
</dbReference>
<dbReference type="RefSeq" id="XP_018021130.1">
    <property type="nucleotide sequence ID" value="XM_018165641.2"/>
</dbReference>
<sequence>MDATSDLTKLKVPDLKKELKIRGLPTTGKRSELLERLQEALVAGVGLDGGADDDEDFDEDEILAGDDDDEDSKMTPMEEAAALAAAEKAMATPTRARRPSATGTATPRGSVKKPALKRSAALPTVTETAAKPAAVKLAVPAAAATAAAKPKPSPTKNSAAKSPAKTPAANEPANKIQKLDENADKENETEPVGKSALELRAERFGVTSDAIAKEKRAERFGVTSEETAKQKRAERFGVSTNGTAKPGKLSMDVGSVDVEKLKARAARFGETTAKTLTTAEIDEKKKARANRFGEAEAAKKDVTSDAVLAARAAKFATTTPAAEASEATTEPIISASGKTLITVGASSDEARKLKRAARFAS</sequence>
<dbReference type="Pfam" id="PF02037">
    <property type="entry name" value="SAP"/>
    <property type="match status" value="1"/>
</dbReference>
<dbReference type="GeneID" id="108677422"/>
<evidence type="ECO:0000256" key="3">
    <source>
        <dbReference type="SAM" id="MobiDB-lite"/>
    </source>
</evidence>
<dbReference type="SUPFAM" id="SSF68906">
    <property type="entry name" value="SAP domain"/>
    <property type="match status" value="1"/>
</dbReference>
<evidence type="ECO:0000313" key="5">
    <source>
        <dbReference type="Proteomes" id="UP000694843"/>
    </source>
</evidence>
<dbReference type="OrthoDB" id="5837849at2759"/>
<reference evidence="6" key="1">
    <citation type="submission" date="2025-08" db="UniProtKB">
        <authorList>
            <consortium name="RefSeq"/>
        </authorList>
    </citation>
    <scope>IDENTIFICATION</scope>
    <source>
        <tissue evidence="6">Whole organism</tissue>
    </source>
</reference>
<dbReference type="PANTHER" id="PTHR46551:SF1">
    <property type="entry name" value="SAP DOMAIN-CONTAINING RIBONUCLEOPROTEIN"/>
    <property type="match status" value="1"/>
</dbReference>
<dbReference type="GO" id="GO:0016973">
    <property type="term" value="P:poly(A)+ mRNA export from nucleus"/>
    <property type="evidence" value="ECO:0007669"/>
    <property type="project" value="TreeGrafter"/>
</dbReference>
<dbReference type="InterPro" id="IPR036361">
    <property type="entry name" value="SAP_dom_sf"/>
</dbReference>
<proteinExistence type="inferred from homology"/>
<keyword evidence="5" id="KW-1185">Reference proteome</keyword>
<feature type="compositionally biased region" description="Acidic residues" evidence="3">
    <location>
        <begin position="50"/>
        <end position="71"/>
    </location>
</feature>
<dbReference type="PROSITE" id="PS50800">
    <property type="entry name" value="SAP"/>
    <property type="match status" value="1"/>
</dbReference>
<keyword evidence="1" id="KW-0597">Phosphoprotein</keyword>
<dbReference type="OMA" id="CETTNIV"/>
<feature type="region of interest" description="Disordered" evidence="3">
    <location>
        <begin position="221"/>
        <end position="250"/>
    </location>
</feature>
<feature type="compositionally biased region" description="Low complexity" evidence="3">
    <location>
        <begin position="129"/>
        <end position="169"/>
    </location>
</feature>
<dbReference type="GO" id="GO:0005634">
    <property type="term" value="C:nucleus"/>
    <property type="evidence" value="ECO:0007669"/>
    <property type="project" value="TreeGrafter"/>
</dbReference>
<dbReference type="Gene3D" id="1.10.720.30">
    <property type="entry name" value="SAP domain"/>
    <property type="match status" value="1"/>
</dbReference>
<dbReference type="KEGG" id="hazt:108677422"/>
<dbReference type="Proteomes" id="UP000694843">
    <property type="component" value="Unplaced"/>
</dbReference>
<dbReference type="SMART" id="SM00513">
    <property type="entry name" value="SAP"/>
    <property type="match status" value="1"/>
</dbReference>
<protein>
    <submittedName>
        <fullName evidence="6">Transcriptional regulatory protein AlgP</fullName>
    </submittedName>
</protein>
<evidence type="ECO:0000256" key="1">
    <source>
        <dbReference type="ARBA" id="ARBA00022553"/>
    </source>
</evidence>
<evidence type="ECO:0000313" key="6">
    <source>
        <dbReference type="RefSeq" id="XP_018021130.1"/>
    </source>
</evidence>
<feature type="compositionally biased region" description="Low complexity" evidence="3">
    <location>
        <begin position="74"/>
        <end position="94"/>
    </location>
</feature>
<feature type="region of interest" description="Disordered" evidence="3">
    <location>
        <begin position="46"/>
        <end position="203"/>
    </location>
</feature>
<feature type="compositionally biased region" description="Basic and acidic residues" evidence="3">
    <location>
        <begin position="177"/>
        <end position="188"/>
    </location>
</feature>
<name>A0A8B7P5A1_HYAAZ</name>
<organism evidence="5 6">
    <name type="scientific">Hyalella azteca</name>
    <name type="common">Amphipod</name>
    <dbReference type="NCBI Taxonomy" id="294128"/>
    <lineage>
        <taxon>Eukaryota</taxon>
        <taxon>Metazoa</taxon>
        <taxon>Ecdysozoa</taxon>
        <taxon>Arthropoda</taxon>
        <taxon>Crustacea</taxon>
        <taxon>Multicrustacea</taxon>
        <taxon>Malacostraca</taxon>
        <taxon>Eumalacostraca</taxon>
        <taxon>Peracarida</taxon>
        <taxon>Amphipoda</taxon>
        <taxon>Senticaudata</taxon>
        <taxon>Talitrida</taxon>
        <taxon>Talitroidea</taxon>
        <taxon>Hyalellidae</taxon>
        <taxon>Hyalella</taxon>
    </lineage>
</organism>
<evidence type="ECO:0000256" key="2">
    <source>
        <dbReference type="ARBA" id="ARBA00046328"/>
    </source>
</evidence>
<evidence type="ECO:0000259" key="4">
    <source>
        <dbReference type="PROSITE" id="PS50800"/>
    </source>
</evidence>
<comment type="similarity">
    <text evidence="2">Belongs to the SAP domain-containing ribonucleoprotein family.</text>
</comment>
<dbReference type="InterPro" id="IPR003034">
    <property type="entry name" value="SAP_dom"/>
</dbReference>
<gene>
    <name evidence="6" type="primary">LOC108677422</name>
</gene>
<feature type="compositionally biased region" description="Basic and acidic residues" evidence="3">
    <location>
        <begin position="226"/>
        <end position="235"/>
    </location>
</feature>
<dbReference type="AlphaFoldDB" id="A0A8B7P5A1"/>